<evidence type="ECO:0000256" key="2">
    <source>
        <dbReference type="SAM" id="Phobius"/>
    </source>
</evidence>
<reference evidence="4 6" key="2">
    <citation type="submission" date="2018-07" db="EMBL/GenBank/DDBJ databases">
        <title>The Genome Sequence of Enterococcus sp. DIV0659b.</title>
        <authorList>
            <consortium name="The Broad Institute Genomics Platform"/>
            <consortium name="The Broad Institute Genomic Center for Infectious Diseases"/>
            <person name="Earl A."/>
            <person name="Manson A."/>
            <person name="Schwartman J."/>
            <person name="Gilmore M."/>
            <person name="Abouelleil A."/>
            <person name="Cao P."/>
            <person name="Chapman S."/>
            <person name="Cusick C."/>
            <person name="Shea T."/>
            <person name="Young S."/>
            <person name="Neafsey D."/>
            <person name="Nusbaum C."/>
            <person name="Birren B."/>
        </authorList>
    </citation>
    <scope>NUCLEOTIDE SEQUENCE [LARGE SCALE GENOMIC DNA]</scope>
    <source>
        <strain evidence="4 6">4G2_DIV0659</strain>
    </source>
</reference>
<evidence type="ECO:0000313" key="4">
    <source>
        <dbReference type="EMBL" id="MEI5994477.1"/>
    </source>
</evidence>
<reference evidence="5" key="1">
    <citation type="submission" date="2017-05" db="EMBL/GenBank/DDBJ databases">
        <title>The Genome Sequence of Enterococcus sp. 4G2_DIV0659.</title>
        <authorList>
            <consortium name="The Broad Institute Genomics Platform"/>
            <consortium name="The Broad Institute Genomic Center for Infectious Diseases"/>
            <person name="Earl A."/>
            <person name="Manson A."/>
            <person name="Schwartman J."/>
            <person name="Gilmore M."/>
            <person name="Abouelleil A."/>
            <person name="Cao P."/>
            <person name="Chapman S."/>
            <person name="Cusick C."/>
            <person name="Shea T."/>
            <person name="Young S."/>
            <person name="Neafsey D."/>
            <person name="Nusbaum C."/>
            <person name="Birren B."/>
        </authorList>
    </citation>
    <scope>NUCLEOTIDE SEQUENCE [LARGE SCALE GENOMIC DNA]</scope>
    <source>
        <strain evidence="5">4G2_DIV0659</strain>
    </source>
</reference>
<gene>
    <name evidence="5" type="ORF">A5880_001940</name>
    <name evidence="4" type="ORF">A5880_002035</name>
</gene>
<evidence type="ECO:0000313" key="5">
    <source>
        <dbReference type="EMBL" id="OTO08940.1"/>
    </source>
</evidence>
<dbReference type="EMBL" id="NGLE02000001">
    <property type="protein sequence ID" value="MEI5994477.1"/>
    <property type="molecule type" value="Genomic_DNA"/>
</dbReference>
<feature type="region of interest" description="Disordered" evidence="1">
    <location>
        <begin position="47"/>
        <end position="73"/>
    </location>
</feature>
<protein>
    <recommendedName>
        <fullName evidence="7">Gram-positive cocci surface proteins LPxTG domain-containing protein</fullName>
    </recommendedName>
</protein>
<evidence type="ECO:0008006" key="7">
    <source>
        <dbReference type="Google" id="ProtNLM"/>
    </source>
</evidence>
<sequence length="112" mass="12260">MKVYKKYLSFVILLTLVGVSAFGFSYSTLAEENGGAVQTNGNIQFYEESSSSSSTTTSTTETPIKKPKPVGRFPSTGELVQKSMVFTGGLLLLILLYILIRHKRKSNGKESD</sequence>
<evidence type="ECO:0000256" key="1">
    <source>
        <dbReference type="SAM" id="MobiDB-lite"/>
    </source>
</evidence>
<dbReference type="STRING" id="1834181.A5880_001940"/>
<dbReference type="OrthoDB" id="2193373at2"/>
<organism evidence="5">
    <name type="scientific">Candidatus Enterococcus mansonii</name>
    <dbReference type="NCBI Taxonomy" id="1834181"/>
    <lineage>
        <taxon>Bacteria</taxon>
        <taxon>Bacillati</taxon>
        <taxon>Bacillota</taxon>
        <taxon>Bacilli</taxon>
        <taxon>Lactobacillales</taxon>
        <taxon>Enterococcaceae</taxon>
        <taxon>Enterococcus</taxon>
    </lineage>
</organism>
<proteinExistence type="predicted"/>
<dbReference type="Proteomes" id="UP000195139">
    <property type="component" value="Unassembled WGS sequence"/>
</dbReference>
<keyword evidence="6" id="KW-1185">Reference proteome</keyword>
<keyword evidence="2" id="KW-0812">Transmembrane</keyword>
<dbReference type="RefSeq" id="WP_086330826.1">
    <property type="nucleotide sequence ID" value="NZ_NGLE02000001.1"/>
</dbReference>
<keyword evidence="2" id="KW-0472">Membrane</keyword>
<feature type="transmembrane region" description="Helical" evidence="2">
    <location>
        <begin position="83"/>
        <end position="100"/>
    </location>
</feature>
<feature type="compositionally biased region" description="Low complexity" evidence="1">
    <location>
        <begin position="47"/>
        <end position="62"/>
    </location>
</feature>
<comment type="caution">
    <text evidence="5">The sequence shown here is derived from an EMBL/GenBank/DDBJ whole genome shotgun (WGS) entry which is preliminary data.</text>
</comment>
<dbReference type="EMBL" id="NGLE01000002">
    <property type="protein sequence ID" value="OTO08940.1"/>
    <property type="molecule type" value="Genomic_DNA"/>
</dbReference>
<evidence type="ECO:0000256" key="3">
    <source>
        <dbReference type="SAM" id="SignalP"/>
    </source>
</evidence>
<feature type="chain" id="PRO_5013212718" description="Gram-positive cocci surface proteins LPxTG domain-containing protein" evidence="3">
    <location>
        <begin position="31"/>
        <end position="112"/>
    </location>
</feature>
<dbReference type="NCBIfam" id="TIGR01167">
    <property type="entry name" value="LPXTG_anchor"/>
    <property type="match status" value="1"/>
</dbReference>
<keyword evidence="3" id="KW-0732">Signal</keyword>
<accession>A0A242CG91</accession>
<feature type="signal peptide" evidence="3">
    <location>
        <begin position="1"/>
        <end position="30"/>
    </location>
</feature>
<evidence type="ECO:0000313" key="6">
    <source>
        <dbReference type="Proteomes" id="UP000195139"/>
    </source>
</evidence>
<keyword evidence="2" id="KW-1133">Transmembrane helix</keyword>
<name>A0A242CG91_9ENTE</name>
<dbReference type="AlphaFoldDB" id="A0A242CG91"/>